<organism evidence="7">
    <name type="scientific">Oryza punctata</name>
    <name type="common">Red rice</name>
    <dbReference type="NCBI Taxonomy" id="4537"/>
    <lineage>
        <taxon>Eukaryota</taxon>
        <taxon>Viridiplantae</taxon>
        <taxon>Streptophyta</taxon>
        <taxon>Embryophyta</taxon>
        <taxon>Tracheophyta</taxon>
        <taxon>Spermatophyta</taxon>
        <taxon>Magnoliopsida</taxon>
        <taxon>Liliopsida</taxon>
        <taxon>Poales</taxon>
        <taxon>Poaceae</taxon>
        <taxon>BOP clade</taxon>
        <taxon>Oryzoideae</taxon>
        <taxon>Oryzeae</taxon>
        <taxon>Oryzinae</taxon>
        <taxon>Oryza</taxon>
    </lineage>
</organism>
<evidence type="ECO:0000313" key="7">
    <source>
        <dbReference type="EnsemblPlants" id="OPUNC12G14020.3"/>
    </source>
</evidence>
<feature type="repeat" description="PPR" evidence="4">
    <location>
        <begin position="462"/>
        <end position="496"/>
    </location>
</feature>
<dbReference type="Proteomes" id="UP000026962">
    <property type="component" value="Chromosome 12"/>
</dbReference>
<dbReference type="AlphaFoldDB" id="A0A0E0MNI1"/>
<sequence>MSSRLPNLLLLRRRRHRRSGANRRPETPPRSNLSTKSAANPPEPADPTRAASILAEDDWFRLLNAEYAAALPRLGPRFVVRALRAASAAEPPLLCVRLYVWASRFGDHFARDGGVRRALVGALWRRGPVVLSARLVAEVRGCGCEVSEELVCALVESWGRLGLARYAHEVFVQMPRLGLRPSTAVYNALIAASVRAGAVDAAYLRFQQMPADGCRPDRFTYNSLIHGVCRRGIVDEALRLVRQMEREGIRPNVFTYTMLMDGFCNAGRVEEAFRVLDSMKEKGVAPSEATYRTLVHGVFRCLERDNAYRMLCEWLGNQPSLHPSACHTVLYCLSKKDMAEEAVEFAKRMGTRGYLLDSTAFGIVMSCALKCLEVSDLFELLDSFIKNGGNPGFDVYIMVIKSLLNCKNFSKANHYLGHMVLKGLLSSVMSYNMVIDCFVKAGAVDKAEEIVKEMQDKGFLPNLVTFNTLISGYSKLGNVHNAKVVLKMLMEHGFMPDIITFTSLIDGLCRTHQLDDAFVCFDEMTEWGVRRNAQTYNVLMHALCSAGYVNKAIDLLNKMKIDGVTPDAYSFNALILSFCRMRKVDKAQNIFNYMLRFGVVPDSYTYNSLIKALCDERRVGEAKEILLARECSGGSTSNNQSYWPVVSALTKMGQFSEAGELMNKYLSRNAQLSCGSNQSIESEVAVQLNIIVMKHLYLADSYEILKLKEDKVQRTLGIGGEGSIVSWRQNAWAARSSAALADENARFRAVHSLSAVAIIVSAVGLVSHSWYLSRKILAALVLLAGAAALGLSLSGAATTMTTAVTKGGCDLPAIRSGEVGTIHQRLGGRGAIYRRPDRWRDPSARNKAAAEVPNLRSAGDENQLTLMHSGA</sequence>
<accession>A0A0E0MNI1</accession>
<dbReference type="Gramene" id="OPUNC12G14020.3">
    <property type="protein sequence ID" value="OPUNC12G14020.3"/>
    <property type="gene ID" value="OPUNC12G14020"/>
</dbReference>
<dbReference type="PROSITE" id="PS51375">
    <property type="entry name" value="PPR"/>
    <property type="match status" value="9"/>
</dbReference>
<evidence type="ECO:0000256" key="6">
    <source>
        <dbReference type="SAM" id="Phobius"/>
    </source>
</evidence>
<protein>
    <recommendedName>
        <fullName evidence="9">Pentacotripeptide-repeat region of PRORP domain-containing protein</fullName>
    </recommendedName>
</protein>
<feature type="compositionally biased region" description="Polar residues" evidence="5">
    <location>
        <begin position="29"/>
        <end position="38"/>
    </location>
</feature>
<feature type="repeat" description="PPR" evidence="4">
    <location>
        <begin position="497"/>
        <end position="531"/>
    </location>
</feature>
<dbReference type="EnsemblPlants" id="OPUNC12G14020.3">
    <property type="protein sequence ID" value="OPUNC12G14020.3"/>
    <property type="gene ID" value="OPUNC12G14020"/>
</dbReference>
<dbReference type="InterPro" id="IPR011990">
    <property type="entry name" value="TPR-like_helical_dom_sf"/>
</dbReference>
<reference evidence="7" key="1">
    <citation type="submission" date="2015-04" db="UniProtKB">
        <authorList>
            <consortium name="EnsemblPlants"/>
        </authorList>
    </citation>
    <scope>IDENTIFICATION</scope>
</reference>
<evidence type="ECO:0000256" key="3">
    <source>
        <dbReference type="ARBA" id="ARBA00022946"/>
    </source>
</evidence>
<dbReference type="eggNOG" id="KOG4197">
    <property type="taxonomic scope" value="Eukaryota"/>
</dbReference>
<keyword evidence="6" id="KW-0812">Transmembrane</keyword>
<evidence type="ECO:0000256" key="5">
    <source>
        <dbReference type="SAM" id="MobiDB-lite"/>
    </source>
</evidence>
<dbReference type="HOGENOM" id="CLU_002706_49_12_1"/>
<keyword evidence="6" id="KW-1133">Transmembrane helix</keyword>
<feature type="repeat" description="PPR" evidence="4">
    <location>
        <begin position="182"/>
        <end position="216"/>
    </location>
</feature>
<name>A0A0E0MNI1_ORYPU</name>
<evidence type="ECO:0008006" key="9">
    <source>
        <dbReference type="Google" id="ProtNLM"/>
    </source>
</evidence>
<keyword evidence="8" id="KW-1185">Reference proteome</keyword>
<keyword evidence="6" id="KW-0472">Membrane</keyword>
<dbReference type="Pfam" id="PF01535">
    <property type="entry name" value="PPR"/>
    <property type="match status" value="1"/>
</dbReference>
<feature type="repeat" description="PPR" evidence="4">
    <location>
        <begin position="217"/>
        <end position="251"/>
    </location>
</feature>
<evidence type="ECO:0000313" key="8">
    <source>
        <dbReference type="Proteomes" id="UP000026962"/>
    </source>
</evidence>
<feature type="repeat" description="PPR" evidence="4">
    <location>
        <begin position="602"/>
        <end position="636"/>
    </location>
</feature>
<dbReference type="PANTHER" id="PTHR47939:SF13">
    <property type="entry name" value="OS03G0201400 PROTEIN"/>
    <property type="match status" value="1"/>
</dbReference>
<feature type="repeat" description="PPR" evidence="4">
    <location>
        <begin position="427"/>
        <end position="461"/>
    </location>
</feature>
<dbReference type="Pfam" id="PF13041">
    <property type="entry name" value="PPR_2"/>
    <property type="match status" value="4"/>
</dbReference>
<evidence type="ECO:0000256" key="1">
    <source>
        <dbReference type="ARBA" id="ARBA00007626"/>
    </source>
</evidence>
<feature type="region of interest" description="Disordered" evidence="5">
    <location>
        <begin position="16"/>
        <end position="48"/>
    </location>
</feature>
<dbReference type="InterPro" id="IPR002885">
    <property type="entry name" value="PPR_rpt"/>
</dbReference>
<evidence type="ECO:0000256" key="4">
    <source>
        <dbReference type="PROSITE-ProRule" id="PRU00708"/>
    </source>
</evidence>
<proteinExistence type="inferred from homology"/>
<keyword evidence="2" id="KW-0677">Repeat</keyword>
<feature type="repeat" description="PPR" evidence="4">
    <location>
        <begin position="532"/>
        <end position="566"/>
    </location>
</feature>
<reference evidence="7" key="2">
    <citation type="submission" date="2018-05" db="EMBL/GenBank/DDBJ databases">
        <title>OpunRS2 (Oryza punctata Reference Sequence Version 2).</title>
        <authorList>
            <person name="Zhang J."/>
            <person name="Kudrna D."/>
            <person name="Lee S."/>
            <person name="Talag J."/>
            <person name="Welchert J."/>
            <person name="Wing R.A."/>
        </authorList>
    </citation>
    <scope>NUCLEOTIDE SEQUENCE [LARGE SCALE GENOMIC DNA]</scope>
</reference>
<dbReference type="FunFam" id="1.25.40.10:FF:001476">
    <property type="entry name" value="Os12g0557800 protein"/>
    <property type="match status" value="1"/>
</dbReference>
<feature type="repeat" description="PPR" evidence="4">
    <location>
        <begin position="567"/>
        <end position="601"/>
    </location>
</feature>
<dbReference type="NCBIfam" id="TIGR00756">
    <property type="entry name" value="PPR"/>
    <property type="match status" value="9"/>
</dbReference>
<dbReference type="PANTHER" id="PTHR47939">
    <property type="entry name" value="MEMBRANE-ASSOCIATED SALT-INDUCIBLE PROTEIN-LIKE"/>
    <property type="match status" value="1"/>
</dbReference>
<dbReference type="Gene3D" id="1.25.40.10">
    <property type="entry name" value="Tetratricopeptide repeat domain"/>
    <property type="match status" value="4"/>
</dbReference>
<keyword evidence="3" id="KW-0809">Transit peptide</keyword>
<dbReference type="InterPro" id="IPR050667">
    <property type="entry name" value="PPR-containing_protein"/>
</dbReference>
<dbReference type="OMA" id="ATFNIVM"/>
<feature type="transmembrane region" description="Helical" evidence="6">
    <location>
        <begin position="749"/>
        <end position="770"/>
    </location>
</feature>
<feature type="transmembrane region" description="Helical" evidence="6">
    <location>
        <begin position="777"/>
        <end position="797"/>
    </location>
</feature>
<feature type="repeat" description="PPR" evidence="4">
    <location>
        <begin position="252"/>
        <end position="286"/>
    </location>
</feature>
<comment type="similarity">
    <text evidence="1">Belongs to the PPR family. P subfamily.</text>
</comment>
<evidence type="ECO:0000256" key="2">
    <source>
        <dbReference type="ARBA" id="ARBA00022737"/>
    </source>
</evidence>
<dbReference type="STRING" id="4537.A0A0E0MNI1"/>